<sequence>MTSSPQRAESLSKKEDLGDSTSSSEKVPTSTLKDLEYSRDVSDQRTDQGPGVGEARVAKVDGNGRAIHTIRGMKPRHLQLMAIGGTIGTGLFVGTGGALIDSGPLSLLLGFILYSGMVWCVSQCTGEITTMLPLEGGFTHHSGRFVDPAVGFAQSWNYVYGTMTFLCAELSAISGLFSYWAPEVSPAVWISIGLVVIFTMNCMGSRVYGECEFWFASFKVILILGLIMMTFIMMVGGNPQHEAFGFTYWRNPGPMAEFIETGPLGRFLGLWNTLIFAAFAIGGPEYISIAAGEAINPREVIPKAIRRVFWRLCFFYIVGALCVGILVAYNDPALIAATSEGKGAAASPFVVALKNRGIGGLDHLINALILTSAWSCGSSFTFCGVRGLHSMSLDGRAPKIFSRTIGGTPIFALLFMCSVGLLSFMVVDQGSAKVFSWFVNLSACSSLLNYILIIITWLRFNEGLKAQGIPRSSLPFRGLFMPYSAWISLVGMTLITLFNGFEIFIHGHWDLQGFFTAYFGLGLFLVLFVGWKLVKRTSFIKPSEMDFHSGKAEIDLDQAYWEANKVAPTTAWQKFVEWLL</sequence>
<organism evidence="1 2">
    <name type="scientific">Violaceomyces palustris</name>
    <dbReference type="NCBI Taxonomy" id="1673888"/>
    <lineage>
        <taxon>Eukaryota</taxon>
        <taxon>Fungi</taxon>
        <taxon>Dikarya</taxon>
        <taxon>Basidiomycota</taxon>
        <taxon>Ustilaginomycotina</taxon>
        <taxon>Ustilaginomycetes</taxon>
        <taxon>Violaceomycetales</taxon>
        <taxon>Violaceomycetaceae</taxon>
        <taxon>Violaceomyces</taxon>
    </lineage>
</organism>
<evidence type="ECO:0000313" key="2">
    <source>
        <dbReference type="Proteomes" id="UP000245626"/>
    </source>
</evidence>
<keyword evidence="2" id="KW-1185">Reference proteome</keyword>
<proteinExistence type="predicted"/>
<name>A0ACD0P0Z3_9BASI</name>
<reference evidence="1 2" key="1">
    <citation type="journal article" date="2018" name="Mol. Biol. Evol.">
        <title>Broad Genomic Sampling Reveals a Smut Pathogenic Ancestry of the Fungal Clade Ustilaginomycotina.</title>
        <authorList>
            <person name="Kijpornyongpan T."/>
            <person name="Mondo S.J."/>
            <person name="Barry K."/>
            <person name="Sandor L."/>
            <person name="Lee J."/>
            <person name="Lipzen A."/>
            <person name="Pangilinan J."/>
            <person name="LaButti K."/>
            <person name="Hainaut M."/>
            <person name="Henrissat B."/>
            <person name="Grigoriev I.V."/>
            <person name="Spatafora J.W."/>
            <person name="Aime M.C."/>
        </authorList>
    </citation>
    <scope>NUCLEOTIDE SEQUENCE [LARGE SCALE GENOMIC DNA]</scope>
    <source>
        <strain evidence="1 2">SA 807</strain>
    </source>
</reference>
<gene>
    <name evidence="1" type="ORF">IE53DRAFT_385983</name>
</gene>
<protein>
    <submittedName>
        <fullName evidence="1">Uncharacterized protein</fullName>
    </submittedName>
</protein>
<dbReference type="Proteomes" id="UP000245626">
    <property type="component" value="Unassembled WGS sequence"/>
</dbReference>
<evidence type="ECO:0000313" key="1">
    <source>
        <dbReference type="EMBL" id="PWN51660.1"/>
    </source>
</evidence>
<dbReference type="EMBL" id="KZ819827">
    <property type="protein sequence ID" value="PWN51660.1"/>
    <property type="molecule type" value="Genomic_DNA"/>
</dbReference>
<accession>A0ACD0P0Z3</accession>